<feature type="transmembrane region" description="Helical" evidence="1">
    <location>
        <begin position="109"/>
        <end position="128"/>
    </location>
</feature>
<name>A0A9W6VB97_9PSEU</name>
<feature type="transmembrane region" description="Helical" evidence="1">
    <location>
        <begin position="160"/>
        <end position="179"/>
    </location>
</feature>
<evidence type="ECO:0000256" key="1">
    <source>
        <dbReference type="SAM" id="Phobius"/>
    </source>
</evidence>
<feature type="transmembrane region" description="Helical" evidence="1">
    <location>
        <begin position="135"/>
        <end position="154"/>
    </location>
</feature>
<protein>
    <submittedName>
        <fullName evidence="2">Uncharacterized protein</fullName>
    </submittedName>
</protein>
<dbReference type="RefSeq" id="WP_285486214.1">
    <property type="nucleotide sequence ID" value="NZ_BSTI01000002.1"/>
</dbReference>
<evidence type="ECO:0000313" key="3">
    <source>
        <dbReference type="Proteomes" id="UP001165136"/>
    </source>
</evidence>
<feature type="transmembrane region" description="Helical" evidence="1">
    <location>
        <begin position="39"/>
        <end position="61"/>
    </location>
</feature>
<sequence length="183" mass="18708">MTVTMATRQATARDLSVNAAVLGVAATVWFGWAQEAPPAGWSLPLGIGSGTGVLIAVLAGVSAWRSWRSGSAMADASGRRTYNWAVGAEVVAIAVGVVALALIGQSAYLAPWILFVVGTHFVPLGDLFVIRSLKLAGVLLAVVSAVAVVVGLMWTVTPSAVAGGAGGVVLVAFAIWALLKVWR</sequence>
<organism evidence="2 3">
    <name type="scientific">Amycolatopsis taiwanensis</name>
    <dbReference type="NCBI Taxonomy" id="342230"/>
    <lineage>
        <taxon>Bacteria</taxon>
        <taxon>Bacillati</taxon>
        <taxon>Actinomycetota</taxon>
        <taxon>Actinomycetes</taxon>
        <taxon>Pseudonocardiales</taxon>
        <taxon>Pseudonocardiaceae</taxon>
        <taxon>Amycolatopsis</taxon>
    </lineage>
</organism>
<keyword evidence="1" id="KW-1133">Transmembrane helix</keyword>
<keyword evidence="1" id="KW-0812">Transmembrane</keyword>
<evidence type="ECO:0000313" key="2">
    <source>
        <dbReference type="EMBL" id="GLY64718.1"/>
    </source>
</evidence>
<dbReference type="EMBL" id="BSTI01000002">
    <property type="protein sequence ID" value="GLY64718.1"/>
    <property type="molecule type" value="Genomic_DNA"/>
</dbReference>
<dbReference type="Proteomes" id="UP001165136">
    <property type="component" value="Unassembled WGS sequence"/>
</dbReference>
<accession>A0A9W6VB97</accession>
<gene>
    <name evidence="2" type="ORF">Atai01_13370</name>
</gene>
<keyword evidence="1" id="KW-0472">Membrane</keyword>
<keyword evidence="3" id="KW-1185">Reference proteome</keyword>
<proteinExistence type="predicted"/>
<comment type="caution">
    <text evidence="2">The sequence shown here is derived from an EMBL/GenBank/DDBJ whole genome shotgun (WGS) entry which is preliminary data.</text>
</comment>
<dbReference type="AlphaFoldDB" id="A0A9W6VB97"/>
<feature type="transmembrane region" description="Helical" evidence="1">
    <location>
        <begin position="82"/>
        <end position="103"/>
    </location>
</feature>
<feature type="transmembrane region" description="Helical" evidence="1">
    <location>
        <begin position="15"/>
        <end position="33"/>
    </location>
</feature>
<reference evidence="2" key="1">
    <citation type="submission" date="2023-03" db="EMBL/GenBank/DDBJ databases">
        <title>Amycolatopsis taiwanensis NBRC 103393.</title>
        <authorList>
            <person name="Ichikawa N."/>
            <person name="Sato H."/>
            <person name="Tonouchi N."/>
        </authorList>
    </citation>
    <scope>NUCLEOTIDE SEQUENCE</scope>
    <source>
        <strain evidence="2">NBRC 103393</strain>
    </source>
</reference>